<comment type="similarity">
    <text evidence="4">In the C-terminal section; belongs to the pectinesterase family.</text>
</comment>
<evidence type="ECO:0000259" key="14">
    <source>
        <dbReference type="SMART" id="SM00856"/>
    </source>
</evidence>
<dbReference type="GO" id="GO:0030599">
    <property type="term" value="F:pectinesterase activity"/>
    <property type="evidence" value="ECO:0007669"/>
    <property type="project" value="UniProtKB-UniRule"/>
</dbReference>
<dbReference type="PANTHER" id="PTHR31707">
    <property type="entry name" value="PECTINESTERASE"/>
    <property type="match status" value="1"/>
</dbReference>
<dbReference type="InterPro" id="IPR018040">
    <property type="entry name" value="Pectinesterase_Tyr_AS"/>
</dbReference>
<evidence type="ECO:0000256" key="5">
    <source>
        <dbReference type="ARBA" id="ARBA00013229"/>
    </source>
</evidence>
<comment type="caution">
    <text evidence="15">The sequence shown here is derived from an EMBL/GenBank/DDBJ whole genome shotgun (WGS) entry which is preliminary data.</text>
</comment>
<comment type="pathway">
    <text evidence="2 13">Glycan metabolism; pectin degradation; 2-dehydro-3-deoxy-D-gluconate from pectin: step 1/5.</text>
</comment>
<evidence type="ECO:0000313" key="15">
    <source>
        <dbReference type="EMBL" id="GAA0138627.1"/>
    </source>
</evidence>
<accession>A0AAV3NLN8</accession>
<name>A0AAV3NLN8_LITER</name>
<dbReference type="Gene3D" id="1.20.140.40">
    <property type="entry name" value="Invertase/pectin methylesterase inhibitor family protein"/>
    <property type="match status" value="1"/>
</dbReference>
<protein>
    <recommendedName>
        <fullName evidence="5 13">Pectinesterase</fullName>
        <ecNumber evidence="5 13">3.1.1.11</ecNumber>
    </recommendedName>
</protein>
<dbReference type="PROSITE" id="PS00800">
    <property type="entry name" value="PECTINESTERASE_1"/>
    <property type="match status" value="1"/>
</dbReference>
<comment type="subcellular location">
    <subcellularLocation>
        <location evidence="1 13">Secreted</location>
        <location evidence="1 13">Cell wall</location>
    </subcellularLocation>
</comment>
<dbReference type="AlphaFoldDB" id="A0AAV3NLN8"/>
<dbReference type="InterPro" id="IPR033131">
    <property type="entry name" value="Pectinesterase_Asp_AS"/>
</dbReference>
<evidence type="ECO:0000256" key="8">
    <source>
        <dbReference type="ARBA" id="ARBA00022801"/>
    </source>
</evidence>
<dbReference type="SUPFAM" id="SSF51126">
    <property type="entry name" value="Pectin lyase-like"/>
    <property type="match status" value="1"/>
</dbReference>
<evidence type="ECO:0000256" key="6">
    <source>
        <dbReference type="ARBA" id="ARBA00022512"/>
    </source>
</evidence>
<evidence type="ECO:0000256" key="1">
    <source>
        <dbReference type="ARBA" id="ARBA00004191"/>
    </source>
</evidence>
<feature type="chain" id="PRO_5043098074" description="Pectinesterase" evidence="13">
    <location>
        <begin position="25"/>
        <end position="519"/>
    </location>
</feature>
<dbReference type="GO" id="GO:0042545">
    <property type="term" value="P:cell wall modification"/>
    <property type="evidence" value="ECO:0007669"/>
    <property type="project" value="UniProtKB-UniRule"/>
</dbReference>
<comment type="function">
    <text evidence="13">Acts in the modification of cell walls via demethylesterification of cell wall pectin.</text>
</comment>
<evidence type="ECO:0000256" key="3">
    <source>
        <dbReference type="ARBA" id="ARBA00006027"/>
    </source>
</evidence>
<dbReference type="InterPro" id="IPR011050">
    <property type="entry name" value="Pectin_lyase_fold/virulence"/>
</dbReference>
<evidence type="ECO:0000256" key="13">
    <source>
        <dbReference type="RuleBase" id="RU000589"/>
    </source>
</evidence>
<feature type="signal peptide" evidence="13">
    <location>
        <begin position="1"/>
        <end position="24"/>
    </location>
</feature>
<reference evidence="15 16" key="1">
    <citation type="submission" date="2024-01" db="EMBL/GenBank/DDBJ databases">
        <title>The complete chloroplast genome sequence of Lithospermum erythrorhizon: insights into the phylogenetic relationship among Boraginaceae species and the maternal lineages of purple gromwells.</title>
        <authorList>
            <person name="Okada T."/>
            <person name="Watanabe K."/>
        </authorList>
    </citation>
    <scope>NUCLEOTIDE SEQUENCE [LARGE SCALE GENOMIC DNA]</scope>
</reference>
<keyword evidence="16" id="KW-1185">Reference proteome</keyword>
<dbReference type="CDD" id="cd15799">
    <property type="entry name" value="PMEI-like_4"/>
    <property type="match status" value="1"/>
</dbReference>
<organism evidence="15 16">
    <name type="scientific">Lithospermum erythrorhizon</name>
    <name type="common">Purple gromwell</name>
    <name type="synonym">Lithospermum officinale var. erythrorhizon</name>
    <dbReference type="NCBI Taxonomy" id="34254"/>
    <lineage>
        <taxon>Eukaryota</taxon>
        <taxon>Viridiplantae</taxon>
        <taxon>Streptophyta</taxon>
        <taxon>Embryophyta</taxon>
        <taxon>Tracheophyta</taxon>
        <taxon>Spermatophyta</taxon>
        <taxon>Magnoliopsida</taxon>
        <taxon>eudicotyledons</taxon>
        <taxon>Gunneridae</taxon>
        <taxon>Pentapetalae</taxon>
        <taxon>asterids</taxon>
        <taxon>lamiids</taxon>
        <taxon>Boraginales</taxon>
        <taxon>Boraginaceae</taxon>
        <taxon>Boraginoideae</taxon>
        <taxon>Lithospermeae</taxon>
        <taxon>Lithospermum</taxon>
    </lineage>
</organism>
<comment type="catalytic activity">
    <reaction evidence="11 13">
        <text>[(1-&gt;4)-alpha-D-galacturonosyl methyl ester](n) + n H2O = [(1-&gt;4)-alpha-D-galacturonosyl](n) + n methanol + n H(+)</text>
        <dbReference type="Rhea" id="RHEA:22380"/>
        <dbReference type="Rhea" id="RHEA-COMP:14570"/>
        <dbReference type="Rhea" id="RHEA-COMP:14573"/>
        <dbReference type="ChEBI" id="CHEBI:15377"/>
        <dbReference type="ChEBI" id="CHEBI:15378"/>
        <dbReference type="ChEBI" id="CHEBI:17790"/>
        <dbReference type="ChEBI" id="CHEBI:140522"/>
        <dbReference type="ChEBI" id="CHEBI:140523"/>
        <dbReference type="EC" id="3.1.1.11"/>
    </reaction>
</comment>
<dbReference type="EC" id="3.1.1.11" evidence="5 13"/>
<evidence type="ECO:0000256" key="11">
    <source>
        <dbReference type="ARBA" id="ARBA00047928"/>
    </source>
</evidence>
<keyword evidence="10 13" id="KW-0961">Cell wall biogenesis/degradation</keyword>
<dbReference type="EMBL" id="BAABME010014974">
    <property type="protein sequence ID" value="GAA0138627.1"/>
    <property type="molecule type" value="Genomic_DNA"/>
</dbReference>
<evidence type="ECO:0000256" key="2">
    <source>
        <dbReference type="ARBA" id="ARBA00005184"/>
    </source>
</evidence>
<dbReference type="SMART" id="SM00856">
    <property type="entry name" value="PMEI"/>
    <property type="match status" value="1"/>
</dbReference>
<evidence type="ECO:0000256" key="10">
    <source>
        <dbReference type="ARBA" id="ARBA00023316"/>
    </source>
</evidence>
<dbReference type="SUPFAM" id="SSF101148">
    <property type="entry name" value="Plant invertase/pectin methylesterase inhibitor"/>
    <property type="match status" value="1"/>
</dbReference>
<dbReference type="InterPro" id="IPR012334">
    <property type="entry name" value="Pectin_lyas_fold"/>
</dbReference>
<dbReference type="Gene3D" id="2.160.20.10">
    <property type="entry name" value="Single-stranded right-handed beta-helix, Pectin lyase-like"/>
    <property type="match status" value="1"/>
</dbReference>
<keyword evidence="8 13" id="KW-0378">Hydrolase</keyword>
<evidence type="ECO:0000256" key="9">
    <source>
        <dbReference type="ARBA" id="ARBA00023085"/>
    </source>
</evidence>
<comment type="similarity">
    <text evidence="3">In the N-terminal section; belongs to the PMEI family.</text>
</comment>
<dbReference type="InterPro" id="IPR006501">
    <property type="entry name" value="Pectinesterase_inhib_dom"/>
</dbReference>
<feature type="domain" description="Pectinesterase inhibitor" evidence="14">
    <location>
        <begin position="38"/>
        <end position="161"/>
    </location>
</feature>
<keyword evidence="7 13" id="KW-0964">Secreted</keyword>
<keyword evidence="9 13" id="KW-0063">Aspartyl esterase</keyword>
<dbReference type="FunFam" id="2.160.20.10:FF:000001">
    <property type="entry name" value="Pectinesterase"/>
    <property type="match status" value="1"/>
</dbReference>
<gene>
    <name evidence="15" type="ORF">LIER_34960</name>
</gene>
<feature type="active site" evidence="12">
    <location>
        <position position="364"/>
    </location>
</feature>
<dbReference type="InterPro" id="IPR000070">
    <property type="entry name" value="Pectinesterase_cat"/>
</dbReference>
<evidence type="ECO:0000256" key="12">
    <source>
        <dbReference type="PROSITE-ProRule" id="PRU10040"/>
    </source>
</evidence>
<keyword evidence="13" id="KW-0732">Signal</keyword>
<dbReference type="Proteomes" id="UP001454036">
    <property type="component" value="Unassembled WGS sequence"/>
</dbReference>
<dbReference type="Pfam" id="PF01095">
    <property type="entry name" value="Pectinesterase"/>
    <property type="match status" value="1"/>
</dbReference>
<dbReference type="GO" id="GO:0004857">
    <property type="term" value="F:enzyme inhibitor activity"/>
    <property type="evidence" value="ECO:0007669"/>
    <property type="project" value="InterPro"/>
</dbReference>
<dbReference type="GO" id="GO:0045490">
    <property type="term" value="P:pectin catabolic process"/>
    <property type="evidence" value="ECO:0007669"/>
    <property type="project" value="UniProtKB-UniRule"/>
</dbReference>
<dbReference type="NCBIfam" id="TIGR01614">
    <property type="entry name" value="PME_inhib"/>
    <property type="match status" value="1"/>
</dbReference>
<sequence>MSTSLTLIGSFTILYLHSFSFVSGDSNVGFLDECLKVPASEFVGSVKSIIDNVRQVNSVVSHYRNKSGGDFRLSNAIGDCIELLDLSADELDWTLSQSLKSNVQSKSKGDLGIDLRTWLSAALTNQDTCMEGFEGTNSIVKSVVAGSLNQLASSVHNALNMVLPTTPKSKYSGGSHGSEGGNHVSRKILDGYENFPYWFRKKDRKLLQAKGVAADKVVAADGKGDYTSIKAAVADVPEFSSKRFVIYIKKGVYKENIDISKKKWNIMLIGDGMDTTVISGNRNFVDGWTTFSTATFAVKGKGFIARDITFENSAGPQKHQAVAFRSDSDLSVLYRCAIRGYQDTLYAHSMRQFYRECVITGTIDFIFGDATAMFQNCQIVARKGLPNQKNTVTAQGRKDPTEPTGFSFQFSNFTGESETFLGRPWKMYSRTVMMQSYMSSAIRPEGWMEWNGDFALDTLYYAEYMNYGAGGGIGKRVNWPGYHMISRKDEANKFTVAQFILGNSWLPSTGVKYIAGLVI</sequence>
<proteinExistence type="inferred from homology"/>
<keyword evidence="6 13" id="KW-0134">Cell wall</keyword>
<evidence type="ECO:0000256" key="4">
    <source>
        <dbReference type="ARBA" id="ARBA00007786"/>
    </source>
</evidence>
<dbReference type="InterPro" id="IPR035513">
    <property type="entry name" value="Invertase/methylesterase_inhib"/>
</dbReference>
<evidence type="ECO:0000313" key="16">
    <source>
        <dbReference type="Proteomes" id="UP001454036"/>
    </source>
</evidence>
<dbReference type="PROSITE" id="PS00503">
    <property type="entry name" value="PECTINESTERASE_2"/>
    <property type="match status" value="1"/>
</dbReference>
<evidence type="ECO:0000256" key="7">
    <source>
        <dbReference type="ARBA" id="ARBA00022525"/>
    </source>
</evidence>
<dbReference type="Pfam" id="PF04043">
    <property type="entry name" value="PMEI"/>
    <property type="match status" value="1"/>
</dbReference>